<feature type="compositionally biased region" description="Low complexity" evidence="1">
    <location>
        <begin position="935"/>
        <end position="945"/>
    </location>
</feature>
<dbReference type="Proteomes" id="UP001302812">
    <property type="component" value="Unassembled WGS sequence"/>
</dbReference>
<keyword evidence="3" id="KW-1185">Reference proteome</keyword>
<organism evidence="2 3">
    <name type="scientific">Canariomyces notabilis</name>
    <dbReference type="NCBI Taxonomy" id="2074819"/>
    <lineage>
        <taxon>Eukaryota</taxon>
        <taxon>Fungi</taxon>
        <taxon>Dikarya</taxon>
        <taxon>Ascomycota</taxon>
        <taxon>Pezizomycotina</taxon>
        <taxon>Sordariomycetes</taxon>
        <taxon>Sordariomycetidae</taxon>
        <taxon>Sordariales</taxon>
        <taxon>Chaetomiaceae</taxon>
        <taxon>Canariomyces</taxon>
    </lineage>
</organism>
<reference evidence="2" key="2">
    <citation type="submission" date="2023-05" db="EMBL/GenBank/DDBJ databases">
        <authorList>
            <consortium name="Lawrence Berkeley National Laboratory"/>
            <person name="Steindorff A."/>
            <person name="Hensen N."/>
            <person name="Bonometti L."/>
            <person name="Westerberg I."/>
            <person name="Brannstrom I.O."/>
            <person name="Guillou S."/>
            <person name="Cros-Aarteil S."/>
            <person name="Calhoun S."/>
            <person name="Haridas S."/>
            <person name="Kuo A."/>
            <person name="Mondo S."/>
            <person name="Pangilinan J."/>
            <person name="Riley R."/>
            <person name="Labutti K."/>
            <person name="Andreopoulos B."/>
            <person name="Lipzen A."/>
            <person name="Chen C."/>
            <person name="Yanf M."/>
            <person name="Daum C."/>
            <person name="Ng V."/>
            <person name="Clum A."/>
            <person name="Ohm R."/>
            <person name="Martin F."/>
            <person name="Silar P."/>
            <person name="Natvig D."/>
            <person name="Lalanne C."/>
            <person name="Gautier V."/>
            <person name="Ament-Velasquez S.L."/>
            <person name="Kruys A."/>
            <person name="Hutchinson M.I."/>
            <person name="Powell A.J."/>
            <person name="Barry K."/>
            <person name="Miller A.N."/>
            <person name="Grigoriev I.V."/>
            <person name="Debuchy R."/>
            <person name="Gladieux P."/>
            <person name="Thoren M.H."/>
            <person name="Johannesson H."/>
        </authorList>
    </citation>
    <scope>NUCLEOTIDE SEQUENCE</scope>
    <source>
        <strain evidence="2">CBS 508.74</strain>
    </source>
</reference>
<feature type="region of interest" description="Disordered" evidence="1">
    <location>
        <begin position="730"/>
        <end position="816"/>
    </location>
</feature>
<dbReference type="EMBL" id="MU853343">
    <property type="protein sequence ID" value="KAK4112183.1"/>
    <property type="molecule type" value="Genomic_DNA"/>
</dbReference>
<evidence type="ECO:0000313" key="3">
    <source>
        <dbReference type="Proteomes" id="UP001302812"/>
    </source>
</evidence>
<feature type="region of interest" description="Disordered" evidence="1">
    <location>
        <begin position="67"/>
        <end position="108"/>
    </location>
</feature>
<evidence type="ECO:0000256" key="1">
    <source>
        <dbReference type="SAM" id="MobiDB-lite"/>
    </source>
</evidence>
<dbReference type="AlphaFoldDB" id="A0AAN6TD25"/>
<reference evidence="2" key="1">
    <citation type="journal article" date="2023" name="Mol. Phylogenet. Evol.">
        <title>Genome-scale phylogeny and comparative genomics of the fungal order Sordariales.</title>
        <authorList>
            <person name="Hensen N."/>
            <person name="Bonometti L."/>
            <person name="Westerberg I."/>
            <person name="Brannstrom I.O."/>
            <person name="Guillou S."/>
            <person name="Cros-Aarteil S."/>
            <person name="Calhoun S."/>
            <person name="Haridas S."/>
            <person name="Kuo A."/>
            <person name="Mondo S."/>
            <person name="Pangilinan J."/>
            <person name="Riley R."/>
            <person name="LaButti K."/>
            <person name="Andreopoulos B."/>
            <person name="Lipzen A."/>
            <person name="Chen C."/>
            <person name="Yan M."/>
            <person name="Daum C."/>
            <person name="Ng V."/>
            <person name="Clum A."/>
            <person name="Steindorff A."/>
            <person name="Ohm R.A."/>
            <person name="Martin F."/>
            <person name="Silar P."/>
            <person name="Natvig D.O."/>
            <person name="Lalanne C."/>
            <person name="Gautier V."/>
            <person name="Ament-Velasquez S.L."/>
            <person name="Kruys A."/>
            <person name="Hutchinson M.I."/>
            <person name="Powell A.J."/>
            <person name="Barry K."/>
            <person name="Miller A.N."/>
            <person name="Grigoriev I.V."/>
            <person name="Debuchy R."/>
            <person name="Gladieux P."/>
            <person name="Hiltunen Thoren M."/>
            <person name="Johannesson H."/>
        </authorList>
    </citation>
    <scope>NUCLEOTIDE SEQUENCE</scope>
    <source>
        <strain evidence="2">CBS 508.74</strain>
    </source>
</reference>
<feature type="compositionally biased region" description="Low complexity" evidence="1">
    <location>
        <begin position="282"/>
        <end position="291"/>
    </location>
</feature>
<comment type="caution">
    <text evidence="2">The sequence shown here is derived from an EMBL/GenBank/DDBJ whole genome shotgun (WGS) entry which is preliminary data.</text>
</comment>
<dbReference type="GeneID" id="89937779"/>
<sequence length="976" mass="105991">MAQASVVGVTAATATGLASGLASGPAAGPAVNGGSLLASLTSDEVRELREYQKLLRFRDEVVTGSHPRIKPTHLLGKPTQNLKQAPTPAAANSTAPATSQPKAPKGPVNSDGAVIDNFQAQQANQRVNVTSVVPGLGMLSSPSGGMKPPGAAKPSIDPVLLEKSDDLIKAEIQLKRQRLERDLREQIEQRRTASKPLDQLAELDVADIYAKALSLVHATPVQTTDDTAANASASSDSFDDNTFYSSRHDTPDSNMASRLPNESEDEEMREGSPYEPELDSEPVVQVDQVQPAAPPTQPVSLSAPSEQQPQLQSSVSASTQTAPVQEVMVPGLSIGVGGSARTHAQPPVPMASGALESNAAQDLARVNERLPNQAPAREPSPLVRAHDLSPLAPQPTHALPPAIARQPHLTTPGSGEPRATSAQVAALRNQPSNGSSPDSSSAQGNRPAEKKKNKKKKRKADRLAAETAAASPYIKPEPRSPSPLTSQFARPNKRQRRSEQQPLEVADDEPRYDQRAPAEGTYQERYQPVVVRQERVVGYERGDEYHLRRGEDPALVAPPRYETVYYDDYRAPPEPTGTQYIPEVRAVRAAPGHAEGPYDDGVTYYRDVRAASRMSVRPALVYPDRSQSPVMYERPAGAMPPPKRRVVVDAFGREYLEPVRATTVVREEAISDLRGPVSVPEHRYERILPPRAVSRRPDYRDDDGLLYRPASPAYVAPRRVVTQPEYAFPDHRGGYREPANSMLPPPPASEYHPSRPIPTEREPLPPREYLTRATSVRPAPPPAPAMMEPPSTRYESSASGYERPVPPRDYYAASGGAGPSIIRAVSARPAEGGLRYEQLPTAYEQPVLRDYAPPPLPPVALQPLRSASVRPAAETAVRYDYDYAAGPGAGGRGPYLRHDEGRRGEQQQAQAGGGGRGYTVPPPGEPQVLRREYHPSSQQGQGQPPTERYYARGREDEEVVYLDRATDVGGRYREMR</sequence>
<proteinExistence type="predicted"/>
<dbReference type="RefSeq" id="XP_064669753.1">
    <property type="nucleotide sequence ID" value="XM_064813654.1"/>
</dbReference>
<gene>
    <name evidence="2" type="ORF">N656DRAFT_768835</name>
</gene>
<feature type="compositionally biased region" description="Polar residues" evidence="1">
    <location>
        <begin position="300"/>
        <end position="322"/>
    </location>
</feature>
<feature type="region of interest" description="Disordered" evidence="1">
    <location>
        <begin position="882"/>
        <end position="955"/>
    </location>
</feature>
<evidence type="ECO:0000313" key="2">
    <source>
        <dbReference type="EMBL" id="KAK4112183.1"/>
    </source>
</evidence>
<feature type="region of interest" description="Disordered" evidence="1">
    <location>
        <begin position="334"/>
        <end position="527"/>
    </location>
</feature>
<accession>A0AAN6TD25</accession>
<feature type="compositionally biased region" description="Low complexity" evidence="1">
    <location>
        <begin position="226"/>
        <end position="243"/>
    </location>
</feature>
<feature type="compositionally biased region" description="Basic and acidic residues" evidence="1">
    <location>
        <begin position="896"/>
        <end position="905"/>
    </location>
</feature>
<feature type="compositionally biased region" description="Basic residues" evidence="1">
    <location>
        <begin position="449"/>
        <end position="460"/>
    </location>
</feature>
<feature type="region of interest" description="Disordered" evidence="1">
    <location>
        <begin position="226"/>
        <end position="322"/>
    </location>
</feature>
<feature type="compositionally biased region" description="Low complexity" evidence="1">
    <location>
        <begin position="429"/>
        <end position="444"/>
    </location>
</feature>
<feature type="compositionally biased region" description="Low complexity" evidence="1">
    <location>
        <begin position="85"/>
        <end position="99"/>
    </location>
</feature>
<name>A0AAN6TD25_9PEZI</name>
<protein>
    <submittedName>
        <fullName evidence="2">Uncharacterized protein</fullName>
    </submittedName>
</protein>